<accession>A0ABQ0I385</accession>
<proteinExistence type="predicted"/>
<evidence type="ECO:0008006" key="3">
    <source>
        <dbReference type="Google" id="ProtNLM"/>
    </source>
</evidence>
<dbReference type="EMBL" id="BAEK01000017">
    <property type="protein sequence ID" value="GAC03799.1"/>
    <property type="molecule type" value="Genomic_DNA"/>
</dbReference>
<evidence type="ECO:0000313" key="2">
    <source>
        <dbReference type="Proteomes" id="UP000008372"/>
    </source>
</evidence>
<protein>
    <recommendedName>
        <fullName evidence="3">DUF2513 domain-containing protein</fullName>
    </recommendedName>
</protein>
<gene>
    <name evidence="1" type="ORF">GAGA_0936</name>
</gene>
<sequence length="140" mass="16030">MKIDIEYLARVLEIFTDSEEAHVYLCDVYKPLCGNEVDDKFLFHYALIVENGLVSRRDLTIGNFDKMGVSYSLDGSIFITNLPLRLTQNGLNFASALNNREVLNKLKIGFKEAPFKTLFEGSQQLLTHFFKKKIDSLTDE</sequence>
<organism evidence="1 2">
    <name type="scientific">Paraglaciecola agarilytica NO2</name>
    <dbReference type="NCBI Taxonomy" id="1125747"/>
    <lineage>
        <taxon>Bacteria</taxon>
        <taxon>Pseudomonadati</taxon>
        <taxon>Pseudomonadota</taxon>
        <taxon>Gammaproteobacteria</taxon>
        <taxon>Alteromonadales</taxon>
        <taxon>Alteromonadaceae</taxon>
        <taxon>Paraglaciecola</taxon>
    </lineage>
</organism>
<name>A0ABQ0I385_9ALTE</name>
<dbReference type="Proteomes" id="UP000008372">
    <property type="component" value="Unassembled WGS sequence"/>
</dbReference>
<comment type="caution">
    <text evidence="1">The sequence shown here is derived from an EMBL/GenBank/DDBJ whole genome shotgun (WGS) entry which is preliminary data.</text>
</comment>
<dbReference type="RefSeq" id="WP_008302668.1">
    <property type="nucleotide sequence ID" value="NZ_BAEK01000017.1"/>
</dbReference>
<keyword evidence="2" id="KW-1185">Reference proteome</keyword>
<reference evidence="1 2" key="1">
    <citation type="journal article" date="2014" name="Environ. Microbiol.">
        <title>Comparative genomics of the marine bacterial genus Glaciecola reveals the high degree of genomic diversity and genomic characteristic for cold adaptation.</title>
        <authorList>
            <person name="Qin Q.L."/>
            <person name="Xie B.B."/>
            <person name="Yu Y."/>
            <person name="Shu Y.L."/>
            <person name="Rong J.C."/>
            <person name="Zhang Y.J."/>
            <person name="Zhao D.L."/>
            <person name="Chen X.L."/>
            <person name="Zhang X.Y."/>
            <person name="Chen B."/>
            <person name="Zhou B.C."/>
            <person name="Zhang Y.Z."/>
        </authorList>
    </citation>
    <scope>NUCLEOTIDE SEQUENCE [LARGE SCALE GENOMIC DNA]</scope>
    <source>
        <strain evidence="1 2">NO2</strain>
    </source>
</reference>
<evidence type="ECO:0000313" key="1">
    <source>
        <dbReference type="EMBL" id="GAC03799.1"/>
    </source>
</evidence>